<name>A0A4R3JWV7_9PROT</name>
<dbReference type="InterPro" id="IPR012727">
    <property type="entry name" value="Gly_oxidase_ThiO"/>
</dbReference>
<dbReference type="PANTHER" id="PTHR13847">
    <property type="entry name" value="SARCOSINE DEHYDROGENASE-RELATED"/>
    <property type="match status" value="1"/>
</dbReference>
<feature type="domain" description="FAD dependent oxidoreductase" evidence="4">
    <location>
        <begin position="5"/>
        <end position="339"/>
    </location>
</feature>
<reference evidence="5 6" key="1">
    <citation type="submission" date="2019-03" db="EMBL/GenBank/DDBJ databases">
        <title>Genomic Encyclopedia of Type Strains, Phase IV (KMG-IV): sequencing the most valuable type-strain genomes for metagenomic binning, comparative biology and taxonomic classification.</title>
        <authorList>
            <person name="Goeker M."/>
        </authorList>
    </citation>
    <scope>NUCLEOTIDE SEQUENCE [LARGE SCALE GENOMIC DNA]</scope>
    <source>
        <strain evidence="5 6">DSM 103923</strain>
    </source>
</reference>
<dbReference type="GO" id="GO:0016491">
    <property type="term" value="F:oxidoreductase activity"/>
    <property type="evidence" value="ECO:0007669"/>
    <property type="project" value="UniProtKB-KW"/>
</dbReference>
<evidence type="ECO:0000256" key="2">
    <source>
        <dbReference type="ARBA" id="ARBA00022977"/>
    </source>
</evidence>
<comment type="pathway">
    <text evidence="1">Cofactor biosynthesis; thiamine diphosphate biosynthesis.</text>
</comment>
<organism evidence="5 6">
    <name type="scientific">Sulfuritortus calidifontis</name>
    <dbReference type="NCBI Taxonomy" id="1914471"/>
    <lineage>
        <taxon>Bacteria</taxon>
        <taxon>Pseudomonadati</taxon>
        <taxon>Pseudomonadota</taxon>
        <taxon>Betaproteobacteria</taxon>
        <taxon>Nitrosomonadales</taxon>
        <taxon>Thiobacillaceae</taxon>
        <taxon>Sulfuritortus</taxon>
    </lineage>
</organism>
<dbReference type="Gene3D" id="3.30.9.10">
    <property type="entry name" value="D-Amino Acid Oxidase, subunit A, domain 2"/>
    <property type="match status" value="1"/>
</dbReference>
<comment type="caution">
    <text evidence="5">The sequence shown here is derived from an EMBL/GenBank/DDBJ whole genome shotgun (WGS) entry which is preliminary data.</text>
</comment>
<evidence type="ECO:0000256" key="1">
    <source>
        <dbReference type="ARBA" id="ARBA00004948"/>
    </source>
</evidence>
<sequence length="368" mass="39225">MPTQILILGAGVIGLTSAYVLAQAGHRVTVLDRGPTGGESTWAGAGILSPLLPWDYGPAVNDLALRGSRLWPDWAGQLHRQSGIDPEYLPSGMLASGLTDAAATQQWCGLHGWAATRPPAHIANLLGRDEQALWLPEVGQMRNPRLAQALAGGLQNMSVTILANQPLVELLTNKDRVSGVRTAQGIIEADFYILAAGAWSQSLLGARAAGLQITPVRGQILLFQAEPGLLPCIVYKQGHYLVPRADGHILAGSTLEQVGFDKRTTETAGQELLAFARGILPVLDESRIVRHWAGLRPGSPENIPTIARHPELANLYANTGHFRYGVTMAPASAEILAAMISGSPCPIDPSPYRWPGASEQLDKVQTPA</sequence>
<dbReference type="GO" id="GO:0050660">
    <property type="term" value="F:flavin adenine dinucleotide binding"/>
    <property type="evidence" value="ECO:0007669"/>
    <property type="project" value="InterPro"/>
</dbReference>
<dbReference type="GO" id="GO:0005737">
    <property type="term" value="C:cytoplasm"/>
    <property type="evidence" value="ECO:0007669"/>
    <property type="project" value="TreeGrafter"/>
</dbReference>
<dbReference type="EMBL" id="SLZY01000004">
    <property type="protein sequence ID" value="TCS72709.1"/>
    <property type="molecule type" value="Genomic_DNA"/>
</dbReference>
<accession>A0A4R3JWV7</accession>
<evidence type="ECO:0000259" key="4">
    <source>
        <dbReference type="Pfam" id="PF01266"/>
    </source>
</evidence>
<dbReference type="NCBIfam" id="TIGR02352">
    <property type="entry name" value="thiamin_ThiO"/>
    <property type="match status" value="1"/>
</dbReference>
<gene>
    <name evidence="5" type="ORF">EDC61_104125</name>
</gene>
<dbReference type="GO" id="GO:0009229">
    <property type="term" value="P:thiamine diphosphate biosynthetic process"/>
    <property type="evidence" value="ECO:0007669"/>
    <property type="project" value="UniProtKB-UniPathway"/>
</dbReference>
<dbReference type="Gene3D" id="3.50.50.60">
    <property type="entry name" value="FAD/NAD(P)-binding domain"/>
    <property type="match status" value="1"/>
</dbReference>
<dbReference type="GO" id="GO:0009228">
    <property type="term" value="P:thiamine biosynthetic process"/>
    <property type="evidence" value="ECO:0007669"/>
    <property type="project" value="UniProtKB-KW"/>
</dbReference>
<dbReference type="PANTHER" id="PTHR13847:SF289">
    <property type="entry name" value="GLYCINE OXIDASE"/>
    <property type="match status" value="1"/>
</dbReference>
<keyword evidence="2" id="KW-0784">Thiamine biosynthesis</keyword>
<dbReference type="UniPathway" id="UPA00060"/>
<evidence type="ECO:0000313" key="6">
    <source>
        <dbReference type="Proteomes" id="UP000295135"/>
    </source>
</evidence>
<evidence type="ECO:0000313" key="5">
    <source>
        <dbReference type="EMBL" id="TCS72709.1"/>
    </source>
</evidence>
<dbReference type="SUPFAM" id="SSF54373">
    <property type="entry name" value="FAD-linked reductases, C-terminal domain"/>
    <property type="match status" value="1"/>
</dbReference>
<evidence type="ECO:0000256" key="3">
    <source>
        <dbReference type="ARBA" id="ARBA00023002"/>
    </source>
</evidence>
<dbReference type="InterPro" id="IPR006076">
    <property type="entry name" value="FAD-dep_OxRdtase"/>
</dbReference>
<protein>
    <submittedName>
        <fullName evidence="5">Glycine oxidase</fullName>
    </submittedName>
</protein>
<dbReference type="OrthoDB" id="18526at2"/>
<keyword evidence="6" id="KW-1185">Reference proteome</keyword>
<dbReference type="Proteomes" id="UP000295135">
    <property type="component" value="Unassembled WGS sequence"/>
</dbReference>
<proteinExistence type="predicted"/>
<dbReference type="SUPFAM" id="SSF51905">
    <property type="entry name" value="FAD/NAD(P)-binding domain"/>
    <property type="match status" value="1"/>
</dbReference>
<keyword evidence="3" id="KW-0560">Oxidoreductase</keyword>
<dbReference type="InterPro" id="IPR036188">
    <property type="entry name" value="FAD/NAD-bd_sf"/>
</dbReference>
<dbReference type="Pfam" id="PF01266">
    <property type="entry name" value="DAO"/>
    <property type="match status" value="1"/>
</dbReference>
<dbReference type="RefSeq" id="WP_126462594.1">
    <property type="nucleotide sequence ID" value="NZ_AP018721.1"/>
</dbReference>
<dbReference type="AlphaFoldDB" id="A0A4R3JWV7"/>